<keyword evidence="1" id="KW-1133">Transmembrane helix</keyword>
<keyword evidence="3" id="KW-1185">Reference proteome</keyword>
<sequence length="49" mass="5301">MWVPTTAVTVGGACLAKVRYDQYLRFAWPLLALLSVPICLFVGFGAVVS</sequence>
<feature type="transmembrane region" description="Helical" evidence="1">
    <location>
        <begin position="26"/>
        <end position="48"/>
    </location>
</feature>
<gene>
    <name evidence="2" type="ORF">GCM10010430_41450</name>
</gene>
<keyword evidence="1" id="KW-0472">Membrane</keyword>
<comment type="caution">
    <text evidence="2">The sequence shown here is derived from an EMBL/GenBank/DDBJ whole genome shotgun (WGS) entry which is preliminary data.</text>
</comment>
<keyword evidence="1" id="KW-0812">Transmembrane</keyword>
<dbReference type="Proteomes" id="UP001500305">
    <property type="component" value="Unassembled WGS sequence"/>
</dbReference>
<evidence type="ECO:0000256" key="1">
    <source>
        <dbReference type="SAM" id="Phobius"/>
    </source>
</evidence>
<proteinExistence type="predicted"/>
<reference evidence="2 3" key="1">
    <citation type="journal article" date="2019" name="Int. J. Syst. Evol. Microbiol.">
        <title>The Global Catalogue of Microorganisms (GCM) 10K type strain sequencing project: providing services to taxonomists for standard genome sequencing and annotation.</title>
        <authorList>
            <consortium name="The Broad Institute Genomics Platform"/>
            <consortium name="The Broad Institute Genome Sequencing Center for Infectious Disease"/>
            <person name="Wu L."/>
            <person name="Ma J."/>
        </authorList>
    </citation>
    <scope>NUCLEOTIDE SEQUENCE [LARGE SCALE GENOMIC DNA]</scope>
    <source>
        <strain evidence="2 3">JCM 7356</strain>
    </source>
</reference>
<protein>
    <submittedName>
        <fullName evidence="2">Uncharacterized protein</fullName>
    </submittedName>
</protein>
<accession>A0ABN3EBW0</accession>
<name>A0ABN3EBW0_9ACTN</name>
<evidence type="ECO:0000313" key="3">
    <source>
        <dbReference type="Proteomes" id="UP001500305"/>
    </source>
</evidence>
<dbReference type="EMBL" id="BAAATR010000018">
    <property type="protein sequence ID" value="GAA2253405.1"/>
    <property type="molecule type" value="Genomic_DNA"/>
</dbReference>
<organism evidence="2 3">
    <name type="scientific">Kitasatospora cystarginea</name>
    <dbReference type="NCBI Taxonomy" id="58350"/>
    <lineage>
        <taxon>Bacteria</taxon>
        <taxon>Bacillati</taxon>
        <taxon>Actinomycetota</taxon>
        <taxon>Actinomycetes</taxon>
        <taxon>Kitasatosporales</taxon>
        <taxon>Streptomycetaceae</taxon>
        <taxon>Kitasatospora</taxon>
    </lineage>
</organism>
<evidence type="ECO:0000313" key="2">
    <source>
        <dbReference type="EMBL" id="GAA2253405.1"/>
    </source>
</evidence>